<protein>
    <submittedName>
        <fullName evidence="2">DUF3021 family protein</fullName>
    </submittedName>
</protein>
<keyword evidence="1" id="KW-0812">Transmembrane</keyword>
<keyword evidence="1" id="KW-1133">Transmembrane helix</keyword>
<reference evidence="2" key="1">
    <citation type="submission" date="2021-04" db="EMBL/GenBank/DDBJ databases">
        <title>Sinoanaerobacter chloroacetimidivorans sp. nov., an obligate anaerobic bacterium isolated from anaerobic sludge.</title>
        <authorList>
            <person name="Bao Y."/>
        </authorList>
    </citation>
    <scope>NUCLEOTIDE SEQUENCE</scope>
    <source>
        <strain evidence="2">BAD-6</strain>
    </source>
</reference>
<name>A0A8J7VYY4_9FIRM</name>
<dbReference type="EMBL" id="JAGSND010000004">
    <property type="protein sequence ID" value="MBR0597707.1"/>
    <property type="molecule type" value="Genomic_DNA"/>
</dbReference>
<evidence type="ECO:0000256" key="1">
    <source>
        <dbReference type="SAM" id="Phobius"/>
    </source>
</evidence>
<dbReference type="RefSeq" id="WP_227017840.1">
    <property type="nucleotide sequence ID" value="NZ_JAGSND010000004.1"/>
</dbReference>
<keyword evidence="1" id="KW-0472">Membrane</keyword>
<evidence type="ECO:0000313" key="3">
    <source>
        <dbReference type="Proteomes" id="UP000675664"/>
    </source>
</evidence>
<proteinExistence type="predicted"/>
<reference evidence="2" key="2">
    <citation type="submission" date="2021-04" db="EMBL/GenBank/DDBJ databases">
        <authorList>
            <person name="Liu J."/>
        </authorList>
    </citation>
    <scope>NUCLEOTIDE SEQUENCE</scope>
    <source>
        <strain evidence="2">BAD-6</strain>
    </source>
</reference>
<dbReference type="AlphaFoldDB" id="A0A8J7VYY4"/>
<dbReference type="Proteomes" id="UP000675664">
    <property type="component" value="Unassembled WGS sequence"/>
</dbReference>
<dbReference type="InterPro" id="IPR021560">
    <property type="entry name" value="DUF3021"/>
</dbReference>
<keyword evidence="3" id="KW-1185">Reference proteome</keyword>
<dbReference type="Pfam" id="PF11457">
    <property type="entry name" value="DUF3021"/>
    <property type="match status" value="1"/>
</dbReference>
<feature type="transmembrane region" description="Helical" evidence="1">
    <location>
        <begin position="36"/>
        <end position="59"/>
    </location>
</feature>
<comment type="caution">
    <text evidence="2">The sequence shown here is derived from an EMBL/GenBank/DDBJ whole genome shotgun (WGS) entry which is preliminary data.</text>
</comment>
<evidence type="ECO:0000313" key="2">
    <source>
        <dbReference type="EMBL" id="MBR0597707.1"/>
    </source>
</evidence>
<sequence length="142" mass="16464">MKNITIQFFFLGLMIAFTISVLMVSAILAITTDAAMLPISLIWQTFLLSILCSLINLVYRSEKLKFFWQSIIGYILTTATIISCGLIFGWYGANSFDRISFILISFFVYSLFYLITWIIIWQIAKSKKKTLNDKLKEFKQKQ</sequence>
<organism evidence="2 3">
    <name type="scientific">Sinanaerobacter chloroacetimidivorans</name>
    <dbReference type="NCBI Taxonomy" id="2818044"/>
    <lineage>
        <taxon>Bacteria</taxon>
        <taxon>Bacillati</taxon>
        <taxon>Bacillota</taxon>
        <taxon>Clostridia</taxon>
        <taxon>Peptostreptococcales</taxon>
        <taxon>Anaerovoracaceae</taxon>
        <taxon>Sinanaerobacter</taxon>
    </lineage>
</organism>
<feature type="transmembrane region" description="Helical" evidence="1">
    <location>
        <begin position="7"/>
        <end position="30"/>
    </location>
</feature>
<feature type="transmembrane region" description="Helical" evidence="1">
    <location>
        <begin position="99"/>
        <end position="124"/>
    </location>
</feature>
<feature type="transmembrane region" description="Helical" evidence="1">
    <location>
        <begin position="71"/>
        <end position="93"/>
    </location>
</feature>
<accession>A0A8J7VYY4</accession>
<gene>
    <name evidence="2" type="ORF">KCX82_07480</name>
</gene>